<evidence type="ECO:0000256" key="3">
    <source>
        <dbReference type="ARBA" id="ARBA00023295"/>
    </source>
</evidence>
<dbReference type="GO" id="GO:0045493">
    <property type="term" value="P:xylan catabolic process"/>
    <property type="evidence" value="ECO:0007669"/>
    <property type="project" value="InterPro"/>
</dbReference>
<feature type="compositionally biased region" description="Basic and acidic residues" evidence="4">
    <location>
        <begin position="135"/>
        <end position="146"/>
    </location>
</feature>
<comment type="similarity">
    <text evidence="1">Belongs to the glycosyl hydrolase 3 family.</text>
</comment>
<dbReference type="GO" id="GO:0031222">
    <property type="term" value="P:arabinan catabolic process"/>
    <property type="evidence" value="ECO:0007669"/>
    <property type="project" value="TreeGrafter"/>
</dbReference>
<organism evidence="6 7">
    <name type="scientific">Aegilops tauschii subsp. strangulata</name>
    <name type="common">Goatgrass</name>
    <dbReference type="NCBI Taxonomy" id="200361"/>
    <lineage>
        <taxon>Eukaryota</taxon>
        <taxon>Viridiplantae</taxon>
        <taxon>Streptophyta</taxon>
        <taxon>Embryophyta</taxon>
        <taxon>Tracheophyta</taxon>
        <taxon>Spermatophyta</taxon>
        <taxon>Magnoliopsida</taxon>
        <taxon>Liliopsida</taxon>
        <taxon>Poales</taxon>
        <taxon>Poaceae</taxon>
        <taxon>BOP clade</taxon>
        <taxon>Pooideae</taxon>
        <taxon>Triticodae</taxon>
        <taxon>Triticeae</taxon>
        <taxon>Triticinae</taxon>
        <taxon>Aegilops</taxon>
    </lineage>
</organism>
<dbReference type="Pfam" id="PF01915">
    <property type="entry name" value="Glyco_hydro_3_C"/>
    <property type="match status" value="1"/>
</dbReference>
<reference evidence="7" key="2">
    <citation type="journal article" date="2017" name="Nat. Plants">
        <title>The Aegilops tauschii genome reveals multiple impacts of transposons.</title>
        <authorList>
            <person name="Zhao G."/>
            <person name="Zou C."/>
            <person name="Li K."/>
            <person name="Wang K."/>
            <person name="Li T."/>
            <person name="Gao L."/>
            <person name="Zhang X."/>
            <person name="Wang H."/>
            <person name="Yang Z."/>
            <person name="Liu X."/>
            <person name="Jiang W."/>
            <person name="Mao L."/>
            <person name="Kong X."/>
            <person name="Jiao Y."/>
            <person name="Jia J."/>
        </authorList>
    </citation>
    <scope>NUCLEOTIDE SEQUENCE [LARGE SCALE GENOMIC DNA]</scope>
    <source>
        <strain evidence="7">cv. AL8/78</strain>
    </source>
</reference>
<reference evidence="7" key="1">
    <citation type="journal article" date="2014" name="Science">
        <title>Ancient hybridizations among the ancestral genomes of bread wheat.</title>
        <authorList>
            <consortium name="International Wheat Genome Sequencing Consortium,"/>
            <person name="Marcussen T."/>
            <person name="Sandve S.R."/>
            <person name="Heier L."/>
            <person name="Spannagl M."/>
            <person name="Pfeifer M."/>
            <person name="Jakobsen K.S."/>
            <person name="Wulff B.B."/>
            <person name="Steuernagel B."/>
            <person name="Mayer K.F."/>
            <person name="Olsen O.A."/>
        </authorList>
    </citation>
    <scope>NUCLEOTIDE SEQUENCE [LARGE SCALE GENOMIC DNA]</scope>
    <source>
        <strain evidence="7">cv. AL8/78</strain>
    </source>
</reference>
<dbReference type="SUPFAM" id="SSF52279">
    <property type="entry name" value="Beta-D-glucan exohydrolase, C-terminal domain"/>
    <property type="match status" value="1"/>
</dbReference>
<feature type="region of interest" description="Disordered" evidence="4">
    <location>
        <begin position="135"/>
        <end position="259"/>
    </location>
</feature>
<keyword evidence="7" id="KW-1185">Reference proteome</keyword>
<evidence type="ECO:0000256" key="4">
    <source>
        <dbReference type="SAM" id="MobiDB-lite"/>
    </source>
</evidence>
<accession>A0A453GLT7</accession>
<reference evidence="6" key="3">
    <citation type="journal article" date="2017" name="Nature">
        <title>Genome sequence of the progenitor of the wheat D genome Aegilops tauschii.</title>
        <authorList>
            <person name="Luo M.C."/>
            <person name="Gu Y.Q."/>
            <person name="Puiu D."/>
            <person name="Wang H."/>
            <person name="Twardziok S.O."/>
            <person name="Deal K.R."/>
            <person name="Huo N."/>
            <person name="Zhu T."/>
            <person name="Wang L."/>
            <person name="Wang Y."/>
            <person name="McGuire P.E."/>
            <person name="Liu S."/>
            <person name="Long H."/>
            <person name="Ramasamy R.K."/>
            <person name="Rodriguez J.C."/>
            <person name="Van S.L."/>
            <person name="Yuan L."/>
            <person name="Wang Z."/>
            <person name="Xia Z."/>
            <person name="Xiao L."/>
            <person name="Anderson O.D."/>
            <person name="Ouyang S."/>
            <person name="Liang Y."/>
            <person name="Zimin A.V."/>
            <person name="Pertea G."/>
            <person name="Qi P."/>
            <person name="Bennetzen J.L."/>
            <person name="Dai X."/>
            <person name="Dawson M.W."/>
            <person name="Muller H.G."/>
            <person name="Kugler K."/>
            <person name="Rivarola-Duarte L."/>
            <person name="Spannagl M."/>
            <person name="Mayer K.F.X."/>
            <person name="Lu F.H."/>
            <person name="Bevan M.W."/>
            <person name="Leroy P."/>
            <person name="Li P."/>
            <person name="You F.M."/>
            <person name="Sun Q."/>
            <person name="Liu Z."/>
            <person name="Lyons E."/>
            <person name="Wicker T."/>
            <person name="Salzberg S.L."/>
            <person name="Devos K.M."/>
            <person name="Dvorak J."/>
        </authorList>
    </citation>
    <scope>NUCLEOTIDE SEQUENCE [LARGE SCALE GENOMIC DNA]</scope>
    <source>
        <strain evidence="6">cv. AL8/78</strain>
    </source>
</reference>
<name>A0A453GLT7_AEGTS</name>
<evidence type="ECO:0000313" key="6">
    <source>
        <dbReference type="EnsemblPlants" id="AET3Gv21105100.4"/>
    </source>
</evidence>
<dbReference type="GO" id="GO:0009505">
    <property type="term" value="C:plant-type cell wall"/>
    <property type="evidence" value="ECO:0007669"/>
    <property type="project" value="TreeGrafter"/>
</dbReference>
<dbReference type="Gene3D" id="3.40.50.1700">
    <property type="entry name" value="Glycoside hydrolase family 3 C-terminal domain"/>
    <property type="match status" value="1"/>
</dbReference>
<feature type="compositionally biased region" description="Basic and acidic residues" evidence="4">
    <location>
        <begin position="197"/>
        <end position="213"/>
    </location>
</feature>
<reference evidence="6" key="5">
    <citation type="journal article" date="2021" name="G3 (Bethesda)">
        <title>Aegilops tauschii genome assembly Aet v5.0 features greater sequence contiguity and improved annotation.</title>
        <authorList>
            <person name="Wang L."/>
            <person name="Zhu T."/>
            <person name="Rodriguez J.C."/>
            <person name="Deal K.R."/>
            <person name="Dubcovsky J."/>
            <person name="McGuire P.E."/>
            <person name="Lux T."/>
            <person name="Spannagl M."/>
            <person name="Mayer K.F.X."/>
            <person name="Baldrich P."/>
            <person name="Meyers B.C."/>
            <person name="Huo N."/>
            <person name="Gu Y.Q."/>
            <person name="Zhou H."/>
            <person name="Devos K.M."/>
            <person name="Bennetzen J.L."/>
            <person name="Unver T."/>
            <person name="Budak H."/>
            <person name="Gulick P.J."/>
            <person name="Galiba G."/>
            <person name="Kalapos B."/>
            <person name="Nelson D.R."/>
            <person name="Li P."/>
            <person name="You F.M."/>
            <person name="Luo M.C."/>
            <person name="Dvorak J."/>
        </authorList>
    </citation>
    <scope>NUCLEOTIDE SEQUENCE [LARGE SCALE GENOMIC DNA]</scope>
    <source>
        <strain evidence="6">cv. AL8/78</strain>
    </source>
</reference>
<dbReference type="AlphaFoldDB" id="A0A453GLT7"/>
<evidence type="ECO:0000313" key="7">
    <source>
        <dbReference type="Proteomes" id="UP000015105"/>
    </source>
</evidence>
<dbReference type="InterPro" id="IPR036881">
    <property type="entry name" value="Glyco_hydro_3_C_sf"/>
</dbReference>
<dbReference type="InterPro" id="IPR044993">
    <property type="entry name" value="BXL"/>
</dbReference>
<keyword evidence="2" id="KW-0378">Hydrolase</keyword>
<keyword evidence="3" id="KW-0326">Glycosidase</keyword>
<dbReference type="PANTHER" id="PTHR42721:SF3">
    <property type="entry name" value="BETA-D-XYLOSIDASE 5-RELATED"/>
    <property type="match status" value="1"/>
</dbReference>
<evidence type="ECO:0000256" key="1">
    <source>
        <dbReference type="ARBA" id="ARBA00005336"/>
    </source>
</evidence>
<sequence>GLPGMQESLVNKVADAAKKPVILVLLCGGPVDVTFAKNNPKIGAIVWAGYPGQAGGIAIAQVLFGEHNPGWEAAGDMVPQGVHGGAHDGHADARRPVHGLPGTHLQVLQGQDRVQLRLRPELLQVLPPVRVQGHEAAVHERHRGPEGDGVGGGHGELRRGGDGRGGVRQAPVPGGGEGAEPRAHGREAPGAAVPPVAERDGRAAREPAHRVPERAPQGGGGRARGVRGEPLQALEQGRGGRPQGDRPGVALPQGGRRRV</sequence>
<evidence type="ECO:0000259" key="5">
    <source>
        <dbReference type="Pfam" id="PF01915"/>
    </source>
</evidence>
<dbReference type="PANTHER" id="PTHR42721">
    <property type="entry name" value="SUGAR HYDROLASE-RELATED"/>
    <property type="match status" value="1"/>
</dbReference>
<dbReference type="EnsemblPlants" id="AET3Gv21105100.4">
    <property type="protein sequence ID" value="AET3Gv21105100.4"/>
    <property type="gene ID" value="AET3Gv21105100"/>
</dbReference>
<reference evidence="6" key="4">
    <citation type="submission" date="2019-03" db="UniProtKB">
        <authorList>
            <consortium name="EnsemblPlants"/>
        </authorList>
    </citation>
    <scope>IDENTIFICATION</scope>
</reference>
<protein>
    <recommendedName>
        <fullName evidence="5">Glycoside hydrolase family 3 C-terminal domain-containing protein</fullName>
    </recommendedName>
</protein>
<dbReference type="Proteomes" id="UP000015105">
    <property type="component" value="Chromosome 3D"/>
</dbReference>
<dbReference type="GO" id="GO:0009044">
    <property type="term" value="F:xylan 1,4-beta-xylosidase activity"/>
    <property type="evidence" value="ECO:0007669"/>
    <property type="project" value="InterPro"/>
</dbReference>
<dbReference type="GO" id="GO:0046556">
    <property type="term" value="F:alpha-L-arabinofuranosidase activity"/>
    <property type="evidence" value="ECO:0007669"/>
    <property type="project" value="TreeGrafter"/>
</dbReference>
<dbReference type="Gramene" id="AET3Gv21105100.4">
    <property type="protein sequence ID" value="AET3Gv21105100.4"/>
    <property type="gene ID" value="AET3Gv21105100"/>
</dbReference>
<evidence type="ECO:0000256" key="2">
    <source>
        <dbReference type="ARBA" id="ARBA00022801"/>
    </source>
</evidence>
<proteinExistence type="inferred from homology"/>
<feature type="domain" description="Glycoside hydrolase family 3 C-terminal" evidence="5">
    <location>
        <begin position="2"/>
        <end position="70"/>
    </location>
</feature>
<dbReference type="InterPro" id="IPR002772">
    <property type="entry name" value="Glyco_hydro_3_C"/>
</dbReference>